<sequence length="120" mass="13694">MSSYRKRSKCAEVPPVSEGYEAESKHTDDTQTKFEDISKSGSKDRLRVKAVSSQQVDKVGQRQIEMNVFHAEQYGKSDAAVEERRLLSCEHDRQDQNPVHEAIVLEMDVIDDQKAGRQQN</sequence>
<feature type="region of interest" description="Disordered" evidence="1">
    <location>
        <begin position="1"/>
        <end position="49"/>
    </location>
</feature>
<protein>
    <submittedName>
        <fullName evidence="2">Unnamed protein product</fullName>
    </submittedName>
</protein>
<name>A0AAN5BWY9_ASPOZ</name>
<evidence type="ECO:0000313" key="3">
    <source>
        <dbReference type="Proteomes" id="UP001165205"/>
    </source>
</evidence>
<evidence type="ECO:0000256" key="1">
    <source>
        <dbReference type="SAM" id="MobiDB-lite"/>
    </source>
</evidence>
<evidence type="ECO:0000313" key="2">
    <source>
        <dbReference type="EMBL" id="GMG29453.1"/>
    </source>
</evidence>
<comment type="caution">
    <text evidence="2">The sequence shown here is derived from an EMBL/GenBank/DDBJ whole genome shotgun (WGS) entry which is preliminary data.</text>
</comment>
<gene>
    <name evidence="2" type="ORF">Aory04_000571400</name>
</gene>
<organism evidence="2 3">
    <name type="scientific">Aspergillus oryzae</name>
    <name type="common">Yellow koji mold</name>
    <dbReference type="NCBI Taxonomy" id="5062"/>
    <lineage>
        <taxon>Eukaryota</taxon>
        <taxon>Fungi</taxon>
        <taxon>Dikarya</taxon>
        <taxon>Ascomycota</taxon>
        <taxon>Pezizomycotina</taxon>
        <taxon>Eurotiomycetes</taxon>
        <taxon>Eurotiomycetidae</taxon>
        <taxon>Eurotiales</taxon>
        <taxon>Aspergillaceae</taxon>
        <taxon>Aspergillus</taxon>
        <taxon>Aspergillus subgen. Circumdati</taxon>
    </lineage>
</organism>
<proteinExistence type="predicted"/>
<dbReference type="EMBL" id="BSYA01000057">
    <property type="protein sequence ID" value="GMG29453.1"/>
    <property type="molecule type" value="Genomic_DNA"/>
</dbReference>
<accession>A0AAN5BWY9</accession>
<dbReference type="AlphaFoldDB" id="A0AAN5BWY9"/>
<feature type="compositionally biased region" description="Basic and acidic residues" evidence="1">
    <location>
        <begin position="22"/>
        <end position="47"/>
    </location>
</feature>
<reference evidence="2" key="1">
    <citation type="submission" date="2023-04" db="EMBL/GenBank/DDBJ databases">
        <title>Aspergillus oryzae NBRC 4228.</title>
        <authorList>
            <person name="Ichikawa N."/>
            <person name="Sato H."/>
            <person name="Tonouchi N."/>
        </authorList>
    </citation>
    <scope>NUCLEOTIDE SEQUENCE</scope>
    <source>
        <strain evidence="2">NBRC 4228</strain>
    </source>
</reference>
<dbReference type="Proteomes" id="UP001165205">
    <property type="component" value="Unassembled WGS sequence"/>
</dbReference>